<evidence type="ECO:0000313" key="2">
    <source>
        <dbReference type="EMBL" id="TEB25649.1"/>
    </source>
</evidence>
<dbReference type="OrthoDB" id="244495at2759"/>
<organism evidence="2 3">
    <name type="scientific">Coprinellus micaceus</name>
    <name type="common">Glistening ink-cap mushroom</name>
    <name type="synonym">Coprinus micaceus</name>
    <dbReference type="NCBI Taxonomy" id="71717"/>
    <lineage>
        <taxon>Eukaryota</taxon>
        <taxon>Fungi</taxon>
        <taxon>Dikarya</taxon>
        <taxon>Basidiomycota</taxon>
        <taxon>Agaricomycotina</taxon>
        <taxon>Agaricomycetes</taxon>
        <taxon>Agaricomycetidae</taxon>
        <taxon>Agaricales</taxon>
        <taxon>Agaricineae</taxon>
        <taxon>Psathyrellaceae</taxon>
        <taxon>Coprinellus</taxon>
    </lineage>
</organism>
<gene>
    <name evidence="2" type="ORF">FA13DRAFT_1608212</name>
</gene>
<dbReference type="InterPro" id="IPR013922">
    <property type="entry name" value="Cyclin_PHO80-like"/>
</dbReference>
<dbReference type="Gene3D" id="1.10.472.10">
    <property type="entry name" value="Cyclin-like"/>
    <property type="match status" value="1"/>
</dbReference>
<feature type="non-terminal residue" evidence="2">
    <location>
        <position position="1"/>
    </location>
</feature>
<evidence type="ECO:0000313" key="3">
    <source>
        <dbReference type="Proteomes" id="UP000298030"/>
    </source>
</evidence>
<dbReference type="Proteomes" id="UP000298030">
    <property type="component" value="Unassembled WGS sequence"/>
</dbReference>
<protein>
    <recommendedName>
        <fullName evidence="1">Cyclin N-terminal domain-containing protein</fullName>
    </recommendedName>
</protein>
<dbReference type="Pfam" id="PF00134">
    <property type="entry name" value="Cyclin_N"/>
    <property type="match status" value="1"/>
</dbReference>
<dbReference type="CDD" id="cd20557">
    <property type="entry name" value="CYCLIN_ScPCL1-like"/>
    <property type="match status" value="1"/>
</dbReference>
<sequence length="151" mass="17176">AKGPFYGHETKARVCARFLTHLFACPAYPVPGTSPRVELSHFIAYALHRTKLHPSVTFAALMLLQRLKARVPGNNPLSGHRLFISALIIAAKVIYDVTYSNRSWGIVTRGMFSLTDVNTMEREMCDYLKWEFTFDSVILSNFETLVMRDFS</sequence>
<dbReference type="STRING" id="71717.A0A4Y7SWN7"/>
<dbReference type="SUPFAM" id="SSF47954">
    <property type="entry name" value="Cyclin-like"/>
    <property type="match status" value="1"/>
</dbReference>
<proteinExistence type="predicted"/>
<dbReference type="GO" id="GO:0019901">
    <property type="term" value="F:protein kinase binding"/>
    <property type="evidence" value="ECO:0007669"/>
    <property type="project" value="InterPro"/>
</dbReference>
<dbReference type="InterPro" id="IPR036915">
    <property type="entry name" value="Cyclin-like_sf"/>
</dbReference>
<dbReference type="GO" id="GO:0016538">
    <property type="term" value="F:cyclin-dependent protein serine/threonine kinase regulator activity"/>
    <property type="evidence" value="ECO:0007669"/>
    <property type="project" value="TreeGrafter"/>
</dbReference>
<evidence type="ECO:0000259" key="1">
    <source>
        <dbReference type="Pfam" id="PF00134"/>
    </source>
</evidence>
<dbReference type="AlphaFoldDB" id="A0A4Y7SWN7"/>
<feature type="domain" description="Cyclin N-terminal" evidence="1">
    <location>
        <begin position="36"/>
        <end position="132"/>
    </location>
</feature>
<name>A0A4Y7SWN7_COPMI</name>
<feature type="non-terminal residue" evidence="2">
    <location>
        <position position="151"/>
    </location>
</feature>
<accession>A0A4Y7SWN7</accession>
<comment type="caution">
    <text evidence="2">The sequence shown here is derived from an EMBL/GenBank/DDBJ whole genome shotgun (WGS) entry which is preliminary data.</text>
</comment>
<keyword evidence="3" id="KW-1185">Reference proteome</keyword>
<dbReference type="GO" id="GO:0000307">
    <property type="term" value="C:cyclin-dependent protein kinase holoenzyme complex"/>
    <property type="evidence" value="ECO:0007669"/>
    <property type="project" value="TreeGrafter"/>
</dbReference>
<dbReference type="EMBL" id="QPFP01000055">
    <property type="protein sequence ID" value="TEB25649.1"/>
    <property type="molecule type" value="Genomic_DNA"/>
</dbReference>
<reference evidence="2 3" key="1">
    <citation type="journal article" date="2019" name="Nat. Ecol. Evol.">
        <title>Megaphylogeny resolves global patterns of mushroom evolution.</title>
        <authorList>
            <person name="Varga T."/>
            <person name="Krizsan K."/>
            <person name="Foldi C."/>
            <person name="Dima B."/>
            <person name="Sanchez-Garcia M."/>
            <person name="Sanchez-Ramirez S."/>
            <person name="Szollosi G.J."/>
            <person name="Szarkandi J.G."/>
            <person name="Papp V."/>
            <person name="Albert L."/>
            <person name="Andreopoulos W."/>
            <person name="Angelini C."/>
            <person name="Antonin V."/>
            <person name="Barry K.W."/>
            <person name="Bougher N.L."/>
            <person name="Buchanan P."/>
            <person name="Buyck B."/>
            <person name="Bense V."/>
            <person name="Catcheside P."/>
            <person name="Chovatia M."/>
            <person name="Cooper J."/>
            <person name="Damon W."/>
            <person name="Desjardin D."/>
            <person name="Finy P."/>
            <person name="Geml J."/>
            <person name="Haridas S."/>
            <person name="Hughes K."/>
            <person name="Justo A."/>
            <person name="Karasinski D."/>
            <person name="Kautmanova I."/>
            <person name="Kiss B."/>
            <person name="Kocsube S."/>
            <person name="Kotiranta H."/>
            <person name="LaButti K.M."/>
            <person name="Lechner B.E."/>
            <person name="Liimatainen K."/>
            <person name="Lipzen A."/>
            <person name="Lukacs Z."/>
            <person name="Mihaltcheva S."/>
            <person name="Morgado L.N."/>
            <person name="Niskanen T."/>
            <person name="Noordeloos M.E."/>
            <person name="Ohm R.A."/>
            <person name="Ortiz-Santana B."/>
            <person name="Ovrebo C."/>
            <person name="Racz N."/>
            <person name="Riley R."/>
            <person name="Savchenko A."/>
            <person name="Shiryaev A."/>
            <person name="Soop K."/>
            <person name="Spirin V."/>
            <person name="Szebenyi C."/>
            <person name="Tomsovsky M."/>
            <person name="Tulloss R.E."/>
            <person name="Uehling J."/>
            <person name="Grigoriev I.V."/>
            <person name="Vagvolgyi C."/>
            <person name="Papp T."/>
            <person name="Martin F.M."/>
            <person name="Miettinen O."/>
            <person name="Hibbett D.S."/>
            <person name="Nagy L.G."/>
        </authorList>
    </citation>
    <scope>NUCLEOTIDE SEQUENCE [LARGE SCALE GENOMIC DNA]</scope>
    <source>
        <strain evidence="2 3">FP101781</strain>
    </source>
</reference>
<dbReference type="GO" id="GO:0005634">
    <property type="term" value="C:nucleus"/>
    <property type="evidence" value="ECO:0007669"/>
    <property type="project" value="TreeGrafter"/>
</dbReference>
<dbReference type="InterPro" id="IPR006671">
    <property type="entry name" value="Cyclin_N"/>
</dbReference>
<dbReference type="PANTHER" id="PTHR15615">
    <property type="match status" value="1"/>
</dbReference>
<dbReference type="PANTHER" id="PTHR15615:SF108">
    <property type="entry name" value="PROTEIN CNPPD1"/>
    <property type="match status" value="1"/>
</dbReference>